<evidence type="ECO:0000313" key="4">
    <source>
        <dbReference type="EMBL" id="GEM79482.1"/>
    </source>
</evidence>
<reference evidence="4 5" key="1">
    <citation type="submission" date="2019-07" db="EMBL/GenBank/DDBJ databases">
        <title>Whole genome shotgun sequence of Vibrio superstes NBRC 103154.</title>
        <authorList>
            <person name="Hosoyama A."/>
            <person name="Uohara A."/>
            <person name="Ohji S."/>
            <person name="Ichikawa N."/>
        </authorList>
    </citation>
    <scope>NUCLEOTIDE SEQUENCE [LARGE SCALE GENOMIC DNA]</scope>
    <source>
        <strain evidence="4 5">NBRC 103154</strain>
    </source>
</reference>
<dbReference type="PANTHER" id="PTHR38088">
    <property type="entry name" value="UCP029143 FAMILY PROTEIN"/>
    <property type="match status" value="1"/>
</dbReference>
<dbReference type="Pfam" id="PF04266">
    <property type="entry name" value="ASCH"/>
    <property type="match status" value="1"/>
</dbReference>
<sequence>MSLSTMTFFERFEHDILAGKKTITIRDANECDYAPGSIVDVATFEQGRAFCRLQIKSVTPIQFANLTEFHAVQENMTLPVLKQVISDIYPDISQLFVIEYQLVD</sequence>
<dbReference type="Gene3D" id="2.30.130.30">
    <property type="entry name" value="Hypothetical protein"/>
    <property type="match status" value="1"/>
</dbReference>
<comment type="catalytic activity">
    <reaction evidence="2">
        <text>N(4)-acetyl-2'-deoxycytidine + H2O = 2'-deoxycytidine + acetate + H(+)</text>
        <dbReference type="Rhea" id="RHEA:62936"/>
        <dbReference type="ChEBI" id="CHEBI:15377"/>
        <dbReference type="ChEBI" id="CHEBI:15378"/>
        <dbReference type="ChEBI" id="CHEBI:15698"/>
        <dbReference type="ChEBI" id="CHEBI:30089"/>
        <dbReference type="ChEBI" id="CHEBI:146133"/>
        <dbReference type="EC" id="3.5.1.135"/>
    </reaction>
</comment>
<evidence type="ECO:0000259" key="3">
    <source>
        <dbReference type="SMART" id="SM01022"/>
    </source>
</evidence>
<dbReference type="SUPFAM" id="SSF88697">
    <property type="entry name" value="PUA domain-like"/>
    <property type="match status" value="1"/>
</dbReference>
<keyword evidence="1 2" id="KW-0378">Hydrolase</keyword>
<dbReference type="CDD" id="cd06552">
    <property type="entry name" value="ASCH_yqfb_like"/>
    <property type="match status" value="1"/>
</dbReference>
<name>A0A511QSE0_9VIBR</name>
<evidence type="ECO:0000256" key="1">
    <source>
        <dbReference type="ARBA" id="ARBA00022801"/>
    </source>
</evidence>
<comment type="catalytic activity">
    <reaction evidence="2">
        <text>N(4)-acetylcytosine + H2O = cytosine + acetate + H(+)</text>
        <dbReference type="Rhea" id="RHEA:62940"/>
        <dbReference type="ChEBI" id="CHEBI:15377"/>
        <dbReference type="ChEBI" id="CHEBI:15378"/>
        <dbReference type="ChEBI" id="CHEBI:16040"/>
        <dbReference type="ChEBI" id="CHEBI:30089"/>
        <dbReference type="ChEBI" id="CHEBI:146134"/>
        <dbReference type="EC" id="3.5.1.135"/>
    </reaction>
</comment>
<dbReference type="NCBIfam" id="NF003443">
    <property type="entry name" value="PRK04980.1"/>
    <property type="match status" value="1"/>
</dbReference>
<accession>A0A511QSE0</accession>
<comment type="similarity">
    <text evidence="2">Belongs to the N(4)-acetylcytidine amidohydrolase family.</text>
</comment>
<feature type="domain" description="ASCH" evidence="3">
    <location>
        <begin position="6"/>
        <end position="104"/>
    </location>
</feature>
<keyword evidence="5" id="KW-1185">Reference proteome</keyword>
<feature type="active site" description="Proton donor" evidence="2">
    <location>
        <position position="74"/>
    </location>
</feature>
<evidence type="ECO:0000313" key="5">
    <source>
        <dbReference type="Proteomes" id="UP000321113"/>
    </source>
</evidence>
<proteinExistence type="inferred from homology"/>
<comment type="caution">
    <text evidence="4">The sequence shown here is derived from an EMBL/GenBank/DDBJ whole genome shotgun (WGS) entry which is preliminary data.</text>
</comment>
<dbReference type="EMBL" id="BJXK01000006">
    <property type="protein sequence ID" value="GEM79482.1"/>
    <property type="molecule type" value="Genomic_DNA"/>
</dbReference>
<organism evidence="4 5">
    <name type="scientific">Vibrio superstes NBRC 103154</name>
    <dbReference type="NCBI Taxonomy" id="1219062"/>
    <lineage>
        <taxon>Bacteria</taxon>
        <taxon>Pseudomonadati</taxon>
        <taxon>Pseudomonadota</taxon>
        <taxon>Gammaproteobacteria</taxon>
        <taxon>Vibrionales</taxon>
        <taxon>Vibrionaceae</taxon>
        <taxon>Vibrio</taxon>
    </lineage>
</organism>
<feature type="active site" description="Nucleophile" evidence="2">
    <location>
        <position position="24"/>
    </location>
</feature>
<dbReference type="HAMAP" id="MF_00684">
    <property type="entry name" value="ac4C_amidohydr"/>
    <property type="match status" value="1"/>
</dbReference>
<evidence type="ECO:0000256" key="2">
    <source>
        <dbReference type="HAMAP-Rule" id="MF_00684"/>
    </source>
</evidence>
<dbReference type="EC" id="3.5.1.135" evidence="2"/>
<comment type="catalytic activity">
    <reaction evidence="2">
        <text>N(4)-acetylcytidine + H2O = cytidine + acetate + H(+)</text>
        <dbReference type="Rhea" id="RHEA:62932"/>
        <dbReference type="ChEBI" id="CHEBI:15377"/>
        <dbReference type="ChEBI" id="CHEBI:15378"/>
        <dbReference type="ChEBI" id="CHEBI:17562"/>
        <dbReference type="ChEBI" id="CHEBI:30089"/>
        <dbReference type="ChEBI" id="CHEBI:70989"/>
        <dbReference type="EC" id="3.5.1.135"/>
    </reaction>
</comment>
<gene>
    <name evidence="4" type="primary">yqfB</name>
    <name evidence="4" type="ORF">VSU01S_17270</name>
</gene>
<dbReference type="SMART" id="SM01022">
    <property type="entry name" value="ASCH"/>
    <property type="match status" value="1"/>
</dbReference>
<dbReference type="PANTHER" id="PTHR38088:SF2">
    <property type="entry name" value="UCP029143 FAMILY PROTEIN"/>
    <property type="match status" value="1"/>
</dbReference>
<comment type="function">
    <text evidence="2">Catalyzes the hydrolysis of N(4)-acetylcytidine (ac4C).</text>
</comment>
<dbReference type="GO" id="GO:0016813">
    <property type="term" value="F:hydrolase activity, acting on carbon-nitrogen (but not peptide) bonds, in linear amidines"/>
    <property type="evidence" value="ECO:0007669"/>
    <property type="project" value="UniProtKB-UniRule"/>
</dbReference>
<dbReference type="InterPro" id="IPR008314">
    <property type="entry name" value="AC4CH"/>
</dbReference>
<dbReference type="OrthoDB" id="8590202at2"/>
<feature type="active site" description="Proton acceptor" evidence="2">
    <location>
        <position position="21"/>
    </location>
</feature>
<dbReference type="Proteomes" id="UP000321113">
    <property type="component" value="Unassembled WGS sequence"/>
</dbReference>
<dbReference type="GO" id="GO:0005829">
    <property type="term" value="C:cytosol"/>
    <property type="evidence" value="ECO:0007669"/>
    <property type="project" value="TreeGrafter"/>
</dbReference>
<dbReference type="InterPro" id="IPR007374">
    <property type="entry name" value="ASCH_domain"/>
</dbReference>
<dbReference type="AlphaFoldDB" id="A0A511QSE0"/>
<protein>
    <recommendedName>
        <fullName evidence="2">N(4)-acetylcytidine amidohydrolase</fullName>
        <shortName evidence="2">ac4C amidohydrolase</shortName>
        <ecNumber evidence="2">3.5.1.135</ecNumber>
    </recommendedName>
</protein>
<dbReference type="PIRSF" id="PIRSF029143">
    <property type="entry name" value="UCP029143"/>
    <property type="match status" value="1"/>
</dbReference>
<dbReference type="InterPro" id="IPR015947">
    <property type="entry name" value="PUA-like_sf"/>
</dbReference>